<reference evidence="2 3" key="2">
    <citation type="journal article" date="2007" name="BMC Biol.">
        <title>A 100%-complete sequence reveals unusually simple genomic features in the hot-spring red alga Cyanidioschyzon merolae.</title>
        <authorList>
            <person name="Nozaki H."/>
            <person name="Takano H."/>
            <person name="Misumi O."/>
            <person name="Terasawa K."/>
            <person name="Matsuzaki M."/>
            <person name="Maruyama S."/>
            <person name="Nishida K."/>
            <person name="Yagisawa F."/>
            <person name="Yoshida Y."/>
            <person name="Fujiwara T."/>
            <person name="Takio S."/>
            <person name="Tamura K."/>
            <person name="Chung S.J."/>
            <person name="Nakamura S."/>
            <person name="Kuroiwa H."/>
            <person name="Tanaka K."/>
            <person name="Sato N."/>
            <person name="Kuroiwa T."/>
        </authorList>
    </citation>
    <scope>NUCLEOTIDE SEQUENCE [LARGE SCALE GENOMIC DNA]</scope>
    <source>
        <strain evidence="2 3">10D</strain>
    </source>
</reference>
<dbReference type="Gramene" id="CMS349CT">
    <property type="protein sequence ID" value="CMS349CT"/>
    <property type="gene ID" value="CMS349C"/>
</dbReference>
<feature type="signal peptide" evidence="1">
    <location>
        <begin position="1"/>
        <end position="25"/>
    </location>
</feature>
<gene>
    <name evidence="2" type="ORF">CYME_CMS349C</name>
</gene>
<dbReference type="RefSeq" id="XP_005538966.1">
    <property type="nucleotide sequence ID" value="XM_005538909.1"/>
</dbReference>
<evidence type="ECO:0000256" key="1">
    <source>
        <dbReference type="SAM" id="SignalP"/>
    </source>
</evidence>
<proteinExistence type="predicted"/>
<feature type="chain" id="PRO_5004018302" evidence="1">
    <location>
        <begin position="26"/>
        <end position="240"/>
    </location>
</feature>
<evidence type="ECO:0000313" key="3">
    <source>
        <dbReference type="Proteomes" id="UP000007014"/>
    </source>
</evidence>
<keyword evidence="3" id="KW-1185">Reference proteome</keyword>
<reference evidence="2 3" key="1">
    <citation type="journal article" date="2004" name="Nature">
        <title>Genome sequence of the ultrasmall unicellular red alga Cyanidioschyzon merolae 10D.</title>
        <authorList>
            <person name="Matsuzaki M."/>
            <person name="Misumi O."/>
            <person name="Shin-i T."/>
            <person name="Maruyama S."/>
            <person name="Takahara M."/>
            <person name="Miyagishima S."/>
            <person name="Mori T."/>
            <person name="Nishida K."/>
            <person name="Yagisawa F."/>
            <person name="Nishida K."/>
            <person name="Yoshida Y."/>
            <person name="Nishimura Y."/>
            <person name="Nakao S."/>
            <person name="Kobayashi T."/>
            <person name="Momoyama Y."/>
            <person name="Higashiyama T."/>
            <person name="Minoda A."/>
            <person name="Sano M."/>
            <person name="Nomoto H."/>
            <person name="Oishi K."/>
            <person name="Hayashi H."/>
            <person name="Ohta F."/>
            <person name="Nishizaka S."/>
            <person name="Haga S."/>
            <person name="Miura S."/>
            <person name="Morishita T."/>
            <person name="Kabeya Y."/>
            <person name="Terasawa K."/>
            <person name="Suzuki Y."/>
            <person name="Ishii Y."/>
            <person name="Asakawa S."/>
            <person name="Takano H."/>
            <person name="Ohta N."/>
            <person name="Kuroiwa H."/>
            <person name="Tanaka K."/>
            <person name="Shimizu N."/>
            <person name="Sugano S."/>
            <person name="Sato N."/>
            <person name="Nozaki H."/>
            <person name="Ogasawara N."/>
            <person name="Kohara Y."/>
            <person name="Kuroiwa T."/>
        </authorList>
    </citation>
    <scope>NUCLEOTIDE SEQUENCE [LARGE SCALE GENOMIC DNA]</scope>
    <source>
        <strain evidence="2 3">10D</strain>
    </source>
</reference>
<dbReference type="EMBL" id="AP006501">
    <property type="protein sequence ID" value="BAM82930.1"/>
    <property type="molecule type" value="Genomic_DNA"/>
</dbReference>
<dbReference type="OrthoDB" id="10368236at2759"/>
<dbReference type="Proteomes" id="UP000007014">
    <property type="component" value="Chromosome 19"/>
</dbReference>
<sequence>MRRFHLPYAILLLLSIFFFAPCMQAAPLIEIDSDTLLRITTPAPSLPPLPPSVLAQVEAAEHRGRNVTGPHINATVAAALNYTQFEYTLVNALYEIDQSLCLNEALTMGAADVAAMLSECTVDQVNNGSCSYATKSAVESMFQTVGWSSPDFAGVALARKFPAAFFNWSGPAGEGGDGLRGIRAYAAALEVTDIVTRELGPAVRSGLYKLAAAGAVELLNDEVYAYVVIGKAAGQTCYEP</sequence>
<dbReference type="GeneID" id="16997277"/>
<keyword evidence="1" id="KW-0732">Signal</keyword>
<name>M1V7B5_CYAM1</name>
<protein>
    <submittedName>
        <fullName evidence="2">Uncharacterized protein</fullName>
    </submittedName>
</protein>
<dbReference type="HOGENOM" id="CLU_1157850_0_0_1"/>
<accession>M1V7B5</accession>
<dbReference type="KEGG" id="cme:CYME_CMS349C"/>
<dbReference type="AlphaFoldDB" id="M1V7B5"/>
<organism evidence="2 3">
    <name type="scientific">Cyanidioschyzon merolae (strain NIES-3377 / 10D)</name>
    <name type="common">Unicellular red alga</name>
    <dbReference type="NCBI Taxonomy" id="280699"/>
    <lineage>
        <taxon>Eukaryota</taxon>
        <taxon>Rhodophyta</taxon>
        <taxon>Bangiophyceae</taxon>
        <taxon>Cyanidiales</taxon>
        <taxon>Cyanidiaceae</taxon>
        <taxon>Cyanidioschyzon</taxon>
    </lineage>
</organism>
<evidence type="ECO:0000313" key="2">
    <source>
        <dbReference type="EMBL" id="BAM82930.1"/>
    </source>
</evidence>